<comment type="caution">
    <text evidence="2">The sequence shown here is derived from an EMBL/GenBank/DDBJ whole genome shotgun (WGS) entry which is preliminary data.</text>
</comment>
<evidence type="ECO:0000313" key="3">
    <source>
        <dbReference type="Proteomes" id="UP001381693"/>
    </source>
</evidence>
<protein>
    <submittedName>
        <fullName evidence="2">Uncharacterized protein</fullName>
    </submittedName>
</protein>
<sequence>MLVNISKRNSGHQDLDKGYSELQELDFLWKDGNCYNQTMADPTPQVTDIPETLDTCSQGHGFGPFMSQSPGSLDYDDPSNGNDSVSPSNHSTNTYIDDGNITSPGSLPFSRTVPSEYDLSEETTSTPYTHTDNFTFLDIASPTKTSNGTGFSPSPMMQNSTFVKPICGIVFTY</sequence>
<accession>A0AAN8WZ43</accession>
<organism evidence="2 3">
    <name type="scientific">Halocaridina rubra</name>
    <name type="common">Hawaiian red shrimp</name>
    <dbReference type="NCBI Taxonomy" id="373956"/>
    <lineage>
        <taxon>Eukaryota</taxon>
        <taxon>Metazoa</taxon>
        <taxon>Ecdysozoa</taxon>
        <taxon>Arthropoda</taxon>
        <taxon>Crustacea</taxon>
        <taxon>Multicrustacea</taxon>
        <taxon>Malacostraca</taxon>
        <taxon>Eumalacostraca</taxon>
        <taxon>Eucarida</taxon>
        <taxon>Decapoda</taxon>
        <taxon>Pleocyemata</taxon>
        <taxon>Caridea</taxon>
        <taxon>Atyoidea</taxon>
        <taxon>Atyidae</taxon>
        <taxon>Halocaridina</taxon>
    </lineage>
</organism>
<proteinExistence type="predicted"/>
<dbReference type="AlphaFoldDB" id="A0AAN8WZ43"/>
<feature type="compositionally biased region" description="Polar residues" evidence="1">
    <location>
        <begin position="79"/>
        <end position="105"/>
    </location>
</feature>
<evidence type="ECO:0000256" key="1">
    <source>
        <dbReference type="SAM" id="MobiDB-lite"/>
    </source>
</evidence>
<dbReference type="Proteomes" id="UP001381693">
    <property type="component" value="Unassembled WGS sequence"/>
</dbReference>
<gene>
    <name evidence="2" type="ORF">SK128_007397</name>
</gene>
<dbReference type="EMBL" id="JAXCGZ010017020">
    <property type="protein sequence ID" value="KAK7069109.1"/>
    <property type="molecule type" value="Genomic_DNA"/>
</dbReference>
<feature type="compositionally biased region" description="Polar residues" evidence="1">
    <location>
        <begin position="122"/>
        <end position="132"/>
    </location>
</feature>
<name>A0AAN8WZ43_HALRR</name>
<reference evidence="2 3" key="1">
    <citation type="submission" date="2023-11" db="EMBL/GenBank/DDBJ databases">
        <title>Halocaridina rubra genome assembly.</title>
        <authorList>
            <person name="Smith C."/>
        </authorList>
    </citation>
    <scope>NUCLEOTIDE SEQUENCE [LARGE SCALE GENOMIC DNA]</scope>
    <source>
        <strain evidence="2">EP-1</strain>
        <tissue evidence="2">Whole</tissue>
    </source>
</reference>
<evidence type="ECO:0000313" key="2">
    <source>
        <dbReference type="EMBL" id="KAK7069109.1"/>
    </source>
</evidence>
<feature type="region of interest" description="Disordered" evidence="1">
    <location>
        <begin position="55"/>
        <end position="132"/>
    </location>
</feature>
<keyword evidence="3" id="KW-1185">Reference proteome</keyword>